<evidence type="ECO:0000313" key="3">
    <source>
        <dbReference type="EMBL" id="TWG14595.1"/>
    </source>
</evidence>
<dbReference type="HAMAP" id="MF_00612">
    <property type="entry name" value="UPF0225"/>
    <property type="match status" value="1"/>
</dbReference>
<feature type="domain" description="YchJ-like middle NTF2-like" evidence="2">
    <location>
        <begin position="34"/>
        <end position="126"/>
    </location>
</feature>
<evidence type="ECO:0000256" key="1">
    <source>
        <dbReference type="HAMAP-Rule" id="MF_00612"/>
    </source>
</evidence>
<comment type="caution">
    <text evidence="3">The sequence shown here is derived from an EMBL/GenBank/DDBJ whole genome shotgun (WGS) entry which is preliminary data.</text>
</comment>
<dbReference type="Proteomes" id="UP000320239">
    <property type="component" value="Unassembled WGS sequence"/>
</dbReference>
<dbReference type="PANTHER" id="PTHR33747">
    <property type="entry name" value="UPF0225 PROTEIN SCO1677"/>
    <property type="match status" value="1"/>
</dbReference>
<dbReference type="Gene3D" id="3.10.450.50">
    <property type="match status" value="1"/>
</dbReference>
<organism evidence="3 4">
    <name type="scientific">Actinoplanes teichomyceticus</name>
    <dbReference type="NCBI Taxonomy" id="1867"/>
    <lineage>
        <taxon>Bacteria</taxon>
        <taxon>Bacillati</taxon>
        <taxon>Actinomycetota</taxon>
        <taxon>Actinomycetes</taxon>
        <taxon>Micromonosporales</taxon>
        <taxon>Micromonosporaceae</taxon>
        <taxon>Actinoplanes</taxon>
    </lineage>
</organism>
<dbReference type="SUPFAM" id="SSF54427">
    <property type="entry name" value="NTF2-like"/>
    <property type="match status" value="1"/>
</dbReference>
<evidence type="ECO:0000313" key="4">
    <source>
        <dbReference type="Proteomes" id="UP000320239"/>
    </source>
</evidence>
<keyword evidence="4" id="KW-1185">Reference proteome</keyword>
<gene>
    <name evidence="3" type="ORF">FHX34_104900</name>
</gene>
<dbReference type="InterPro" id="IPR048469">
    <property type="entry name" value="YchJ-like_M"/>
</dbReference>
<dbReference type="InterPro" id="IPR032710">
    <property type="entry name" value="NTF2-like_dom_sf"/>
</dbReference>
<dbReference type="RefSeq" id="WP_122980538.1">
    <property type="nucleotide sequence ID" value="NZ_BOMX01000002.1"/>
</dbReference>
<dbReference type="InterPro" id="IPR023006">
    <property type="entry name" value="YchJ-like"/>
</dbReference>
<dbReference type="EMBL" id="VIWY01000004">
    <property type="protein sequence ID" value="TWG14595.1"/>
    <property type="molecule type" value="Genomic_DNA"/>
</dbReference>
<name>A0A561VSK1_ACTTI</name>
<comment type="similarity">
    <text evidence="1">Belongs to the UPF0225 family.</text>
</comment>
<protein>
    <recommendedName>
        <fullName evidence="1">UPF0225 protein FHX34_104900</fullName>
    </recommendedName>
</protein>
<reference evidence="3 4" key="1">
    <citation type="submission" date="2019-06" db="EMBL/GenBank/DDBJ databases">
        <title>Sequencing the genomes of 1000 actinobacteria strains.</title>
        <authorList>
            <person name="Klenk H.-P."/>
        </authorList>
    </citation>
    <scope>NUCLEOTIDE SEQUENCE [LARGE SCALE GENOMIC DNA]</scope>
    <source>
        <strain evidence="3 4">DSM 43866</strain>
    </source>
</reference>
<dbReference type="AlphaFoldDB" id="A0A561VSK1"/>
<accession>A0A561VSK1</accession>
<sequence length="132" mass="14430">MAGKKASRAKACPCGSAAYAQCCGPLHGGVPAPDPEALMRSRFSAYALDRSDYLLATWHPRTRPAEITSDPGLRWVRLEVLERTGGGLFDAEGTVAFRAHYRDGGTPGVLDELSRFVRHDGRWVYWGPSEPV</sequence>
<proteinExistence type="inferred from homology"/>
<dbReference type="Pfam" id="PF17775">
    <property type="entry name" value="YchJ_M-like"/>
    <property type="match status" value="1"/>
</dbReference>
<dbReference type="PANTHER" id="PTHR33747:SF1">
    <property type="entry name" value="ADENYLATE CYCLASE-ASSOCIATED CAP C-TERMINAL DOMAIN-CONTAINING PROTEIN"/>
    <property type="match status" value="1"/>
</dbReference>
<evidence type="ECO:0000259" key="2">
    <source>
        <dbReference type="Pfam" id="PF17775"/>
    </source>
</evidence>